<evidence type="ECO:0000313" key="2">
    <source>
        <dbReference type="Proteomes" id="UP001249851"/>
    </source>
</evidence>
<sequence>MPEMTEKEQRSVLKVKTCASKPFHTELWVNPESHGNHKIKMASICCESGSPAKSLLRRLGNFHFRTKNSPKWMILESTQRNEEKGIFFVNAFGKLRRTKRDQAVNLIDKLHIRSNINKTAWLPFRQHEWAGTKAVR</sequence>
<dbReference type="EMBL" id="JARQWQ010000026">
    <property type="protein sequence ID" value="KAK2563293.1"/>
    <property type="molecule type" value="Genomic_DNA"/>
</dbReference>
<proteinExistence type="predicted"/>
<organism evidence="1 2">
    <name type="scientific">Acropora cervicornis</name>
    <name type="common">Staghorn coral</name>
    <dbReference type="NCBI Taxonomy" id="6130"/>
    <lineage>
        <taxon>Eukaryota</taxon>
        <taxon>Metazoa</taxon>
        <taxon>Cnidaria</taxon>
        <taxon>Anthozoa</taxon>
        <taxon>Hexacorallia</taxon>
        <taxon>Scleractinia</taxon>
        <taxon>Astrocoeniina</taxon>
        <taxon>Acroporidae</taxon>
        <taxon>Acropora</taxon>
    </lineage>
</organism>
<keyword evidence="2" id="KW-1185">Reference proteome</keyword>
<name>A0AAD9QL32_ACRCE</name>
<reference evidence="1" key="1">
    <citation type="journal article" date="2023" name="G3 (Bethesda)">
        <title>Whole genome assembly and annotation of the endangered Caribbean coral Acropora cervicornis.</title>
        <authorList>
            <person name="Selwyn J.D."/>
            <person name="Vollmer S.V."/>
        </authorList>
    </citation>
    <scope>NUCLEOTIDE SEQUENCE</scope>
    <source>
        <strain evidence="1">K2</strain>
    </source>
</reference>
<comment type="caution">
    <text evidence="1">The sequence shown here is derived from an EMBL/GenBank/DDBJ whole genome shotgun (WGS) entry which is preliminary data.</text>
</comment>
<accession>A0AAD9QL32</accession>
<evidence type="ECO:0000313" key="1">
    <source>
        <dbReference type="EMBL" id="KAK2563293.1"/>
    </source>
</evidence>
<protein>
    <submittedName>
        <fullName evidence="1">Uncharacterized protein</fullName>
    </submittedName>
</protein>
<dbReference type="Proteomes" id="UP001249851">
    <property type="component" value="Unassembled WGS sequence"/>
</dbReference>
<dbReference type="AlphaFoldDB" id="A0AAD9QL32"/>
<gene>
    <name evidence="1" type="ORF">P5673_013657</name>
</gene>
<reference evidence="1" key="2">
    <citation type="journal article" date="2023" name="Science">
        <title>Genomic signatures of disease resistance in endangered staghorn corals.</title>
        <authorList>
            <person name="Vollmer S.V."/>
            <person name="Selwyn J.D."/>
            <person name="Despard B.A."/>
            <person name="Roesel C.L."/>
        </authorList>
    </citation>
    <scope>NUCLEOTIDE SEQUENCE</scope>
    <source>
        <strain evidence="1">K2</strain>
    </source>
</reference>